<dbReference type="Proteomes" id="UP000672657">
    <property type="component" value="Unassembled WGS sequence"/>
</dbReference>
<comment type="caution">
    <text evidence="5">The sequence shown here is derived from an EMBL/GenBank/DDBJ whole genome shotgun (WGS) entry which is preliminary data.</text>
</comment>
<dbReference type="SUPFAM" id="SSF48179">
    <property type="entry name" value="6-phosphogluconate dehydrogenase C-terminal domain-like"/>
    <property type="match status" value="1"/>
</dbReference>
<dbReference type="PANTHER" id="PTHR43580:SF2">
    <property type="entry name" value="CYTOKINE-LIKE NUCLEAR FACTOR N-PAC"/>
    <property type="match status" value="1"/>
</dbReference>
<evidence type="ECO:0000313" key="5">
    <source>
        <dbReference type="EMBL" id="CAG2154735.1"/>
    </source>
</evidence>
<name>A0ABN7Q2K9_9BURK</name>
<dbReference type="EMBL" id="CAJPVI010000031">
    <property type="protein sequence ID" value="CAG2154735.1"/>
    <property type="molecule type" value="Genomic_DNA"/>
</dbReference>
<dbReference type="PROSITE" id="PS00895">
    <property type="entry name" value="3_HYDROXYISOBUT_DH"/>
    <property type="match status" value="1"/>
</dbReference>
<proteinExistence type="predicted"/>
<protein>
    <submittedName>
        <fullName evidence="5">2-(Hydroxymethyl)glutarate dehydrogenase</fullName>
        <ecNumber evidence="5">1.1.1.291</ecNumber>
    </submittedName>
</protein>
<keyword evidence="1 5" id="KW-0560">Oxidoreductase</keyword>
<dbReference type="InterPro" id="IPR006115">
    <property type="entry name" value="6PGDH_NADP-bd"/>
</dbReference>
<reference evidence="5 6" key="1">
    <citation type="submission" date="2021-03" db="EMBL/GenBank/DDBJ databases">
        <authorList>
            <person name="Peeters C."/>
        </authorList>
    </citation>
    <scope>NUCLEOTIDE SEQUENCE [LARGE SCALE GENOMIC DNA]</scope>
    <source>
        <strain evidence="5 6">LMG 26411</strain>
    </source>
</reference>
<dbReference type="InterPro" id="IPR036291">
    <property type="entry name" value="NAD(P)-bd_dom_sf"/>
</dbReference>
<dbReference type="SUPFAM" id="SSF51735">
    <property type="entry name" value="NAD(P)-binding Rossmann-fold domains"/>
    <property type="match status" value="1"/>
</dbReference>
<evidence type="ECO:0000259" key="3">
    <source>
        <dbReference type="Pfam" id="PF03446"/>
    </source>
</evidence>
<dbReference type="InterPro" id="IPR002204">
    <property type="entry name" value="3-OH-isobutyrate_DH-rel_CS"/>
</dbReference>
<keyword evidence="6" id="KW-1185">Reference proteome</keyword>
<accession>A0ABN7Q2K9</accession>
<dbReference type="EC" id="1.1.1.291" evidence="5"/>
<feature type="domain" description="6-phosphogluconate dehydrogenase NADP-binding" evidence="3">
    <location>
        <begin position="2"/>
        <end position="159"/>
    </location>
</feature>
<dbReference type="InterPro" id="IPR015815">
    <property type="entry name" value="HIBADH-related"/>
</dbReference>
<evidence type="ECO:0000256" key="1">
    <source>
        <dbReference type="ARBA" id="ARBA00023002"/>
    </source>
</evidence>
<feature type="domain" description="3-hydroxyisobutyrate dehydrogenase-like NAD-binding" evidence="4">
    <location>
        <begin position="166"/>
        <end position="283"/>
    </location>
</feature>
<dbReference type="Gene3D" id="1.10.1040.10">
    <property type="entry name" value="N-(1-d-carboxylethyl)-l-norvaline Dehydrogenase, domain 2"/>
    <property type="match status" value="1"/>
</dbReference>
<organism evidence="5 6">
    <name type="scientific">Cupriavidus numazuensis</name>
    <dbReference type="NCBI Taxonomy" id="221992"/>
    <lineage>
        <taxon>Bacteria</taxon>
        <taxon>Pseudomonadati</taxon>
        <taxon>Pseudomonadota</taxon>
        <taxon>Betaproteobacteria</taxon>
        <taxon>Burkholderiales</taxon>
        <taxon>Burkholderiaceae</taxon>
        <taxon>Cupriavidus</taxon>
    </lineage>
</organism>
<dbReference type="PANTHER" id="PTHR43580">
    <property type="entry name" value="OXIDOREDUCTASE GLYR1-RELATED"/>
    <property type="match status" value="1"/>
</dbReference>
<dbReference type="Pfam" id="PF14833">
    <property type="entry name" value="NAD_binding_11"/>
    <property type="match status" value="1"/>
</dbReference>
<dbReference type="InterPro" id="IPR013328">
    <property type="entry name" value="6PGD_dom2"/>
</dbReference>
<evidence type="ECO:0000259" key="4">
    <source>
        <dbReference type="Pfam" id="PF14833"/>
    </source>
</evidence>
<evidence type="ECO:0000256" key="2">
    <source>
        <dbReference type="ARBA" id="ARBA00023027"/>
    </source>
</evidence>
<dbReference type="Pfam" id="PF03446">
    <property type="entry name" value="NAD_binding_2"/>
    <property type="match status" value="1"/>
</dbReference>
<sequence length="292" mass="30634">MKIAFFGLGTMGLPMAINLVKAGHQVTGFDKSIEQTKRLVAAGGLTSTSTSPAASEADVVISMLPDDATTRAAIVESGVIAELAFGAIHINMGTVSVALSRELTQLHRQHYGHYVAAPVLGRVNAAEVGQLNILAAGAADALLTIKPLFEVLGQRIWHFGEKPEQANVAKLAANFMIGSAIATMGEAVTLAAAYGVSKIDFMELVTSTVFDAPAYRNYGHAIARESFEPPGFKLALGLKDVKLAMSAAEEVNVPLLMASVLRDAHIDSLAHGEGDMDWAALSRAAARRAGQA</sequence>
<dbReference type="RefSeq" id="WP_211955661.1">
    <property type="nucleotide sequence ID" value="NZ_CAJPVI010000031.1"/>
</dbReference>
<dbReference type="GO" id="GO:0043718">
    <property type="term" value="F:2-hydroxymethylglutarate dehydrogenase activity"/>
    <property type="evidence" value="ECO:0007669"/>
    <property type="project" value="UniProtKB-EC"/>
</dbReference>
<dbReference type="InterPro" id="IPR008927">
    <property type="entry name" value="6-PGluconate_DH-like_C_sf"/>
</dbReference>
<dbReference type="PIRSF" id="PIRSF000103">
    <property type="entry name" value="HIBADH"/>
    <property type="match status" value="1"/>
</dbReference>
<dbReference type="Gene3D" id="3.40.50.720">
    <property type="entry name" value="NAD(P)-binding Rossmann-like Domain"/>
    <property type="match status" value="1"/>
</dbReference>
<gene>
    <name evidence="5" type="primary">Hgd_4</name>
    <name evidence="5" type="ORF">LMG26411_04703</name>
</gene>
<dbReference type="InterPro" id="IPR051265">
    <property type="entry name" value="HIBADH-related_NP60_sf"/>
</dbReference>
<keyword evidence="2" id="KW-0520">NAD</keyword>
<evidence type="ECO:0000313" key="6">
    <source>
        <dbReference type="Proteomes" id="UP000672657"/>
    </source>
</evidence>
<dbReference type="InterPro" id="IPR029154">
    <property type="entry name" value="HIBADH-like_NADP-bd"/>
</dbReference>